<evidence type="ECO:0000313" key="3">
    <source>
        <dbReference type="Proteomes" id="UP000726136"/>
    </source>
</evidence>
<organism evidence="2 3">
    <name type="scientific">Vibrio anguillarum</name>
    <name type="common">Listonella anguillarum</name>
    <dbReference type="NCBI Taxonomy" id="55601"/>
    <lineage>
        <taxon>Bacteria</taxon>
        <taxon>Pseudomonadati</taxon>
        <taxon>Pseudomonadota</taxon>
        <taxon>Gammaproteobacteria</taxon>
        <taxon>Vibrionales</taxon>
        <taxon>Vibrionaceae</taxon>
        <taxon>Vibrio</taxon>
    </lineage>
</organism>
<comment type="caution">
    <text evidence="2">The sequence shown here is derived from an EMBL/GenBank/DDBJ whole genome shotgun (WGS) entry which is preliminary data.</text>
</comment>
<name>A0ABR9Z7J0_VIBAN</name>
<gene>
    <name evidence="2" type="ORF">EAY46_15185</name>
</gene>
<dbReference type="EMBL" id="RDPI01000019">
    <property type="protein sequence ID" value="MBF4374411.1"/>
    <property type="molecule type" value="Genomic_DNA"/>
</dbReference>
<accession>A0ABR9Z7J0</accession>
<reference evidence="2 3" key="1">
    <citation type="journal article" date="2021" name="PeerJ">
        <title>Analysis of 44 Vibrio anguillarum genomes reveals high genetic diversity.</title>
        <authorList>
            <person name="Hansen M.J."/>
            <person name="Dalsgaard I."/>
        </authorList>
    </citation>
    <scope>NUCLEOTIDE SEQUENCE [LARGE SCALE GENOMIC DNA]</scope>
    <source>
        <strain evidence="2 3">040915-1/1B</strain>
    </source>
</reference>
<feature type="chain" id="PRO_5046658311" evidence="1">
    <location>
        <begin position="25"/>
        <end position="124"/>
    </location>
</feature>
<keyword evidence="3" id="KW-1185">Reference proteome</keyword>
<dbReference type="RefSeq" id="WP_194663873.1">
    <property type="nucleotide sequence ID" value="NZ_RDPI01000019.1"/>
</dbReference>
<evidence type="ECO:0000256" key="1">
    <source>
        <dbReference type="SAM" id="SignalP"/>
    </source>
</evidence>
<keyword evidence="1" id="KW-0732">Signal</keyword>
<protein>
    <submittedName>
        <fullName evidence="2">Uncharacterized protein</fullName>
    </submittedName>
</protein>
<feature type="signal peptide" evidence="1">
    <location>
        <begin position="1"/>
        <end position="24"/>
    </location>
</feature>
<evidence type="ECO:0000313" key="2">
    <source>
        <dbReference type="EMBL" id="MBF4374411.1"/>
    </source>
</evidence>
<dbReference type="Proteomes" id="UP000726136">
    <property type="component" value="Unassembled WGS sequence"/>
</dbReference>
<proteinExistence type="predicted"/>
<sequence length="124" mass="14008">MKNIKRNVALLAVVTVLLPSTGNAQNKPDTLKTTLENIVKPVGWNLVWEINRDYPVLKNGQEILESNRSIGSKLRLLTVSSEVNGEFTVWLCDSYKTLLVAEPQYVPSNKCEARLNTDFDRAYQ</sequence>